<dbReference type="EMBL" id="LT629799">
    <property type="protein sequence ID" value="SDU91383.1"/>
    <property type="molecule type" value="Genomic_DNA"/>
</dbReference>
<dbReference type="Proteomes" id="UP000198825">
    <property type="component" value="Chromosome I"/>
</dbReference>
<reference evidence="3" key="1">
    <citation type="submission" date="2016-10" db="EMBL/GenBank/DDBJ databases">
        <authorList>
            <person name="Varghese N."/>
            <person name="Submissions S."/>
        </authorList>
    </citation>
    <scope>NUCLEOTIDE SEQUENCE [LARGE SCALE GENOMIC DNA]</scope>
    <source>
        <strain evidence="3">DSM 21743</strain>
    </source>
</reference>
<feature type="domain" description="AB hydrolase-1" evidence="1">
    <location>
        <begin position="25"/>
        <end position="130"/>
    </location>
</feature>
<organism evidence="2 3">
    <name type="scientific">Microlunatus sagamiharensis</name>
    <dbReference type="NCBI Taxonomy" id="546874"/>
    <lineage>
        <taxon>Bacteria</taxon>
        <taxon>Bacillati</taxon>
        <taxon>Actinomycetota</taxon>
        <taxon>Actinomycetes</taxon>
        <taxon>Propionibacteriales</taxon>
        <taxon>Propionibacteriaceae</taxon>
        <taxon>Microlunatus</taxon>
    </lineage>
</organism>
<evidence type="ECO:0000259" key="1">
    <source>
        <dbReference type="Pfam" id="PF00561"/>
    </source>
</evidence>
<dbReference type="Pfam" id="PF00561">
    <property type="entry name" value="Abhydrolase_1"/>
    <property type="match status" value="1"/>
</dbReference>
<name>A0A1H2MDS2_9ACTN</name>
<dbReference type="InterPro" id="IPR029058">
    <property type="entry name" value="AB_hydrolase_fold"/>
</dbReference>
<protein>
    <submittedName>
        <fullName evidence="2">Pimeloyl-ACP methyl ester carboxylesterase</fullName>
    </submittedName>
</protein>
<gene>
    <name evidence="2" type="ORF">SAMN04488544_1883</name>
</gene>
<keyword evidence="3" id="KW-1185">Reference proteome</keyword>
<dbReference type="STRING" id="546874.SAMN04488544_1883"/>
<dbReference type="PANTHER" id="PTHR43433:SF10">
    <property type="entry name" value="AB HYDROLASE-1 DOMAIN-CONTAINING PROTEIN"/>
    <property type="match status" value="1"/>
</dbReference>
<dbReference type="InterPro" id="IPR050471">
    <property type="entry name" value="AB_hydrolase"/>
</dbReference>
<dbReference type="InterPro" id="IPR000073">
    <property type="entry name" value="AB_hydrolase_1"/>
</dbReference>
<evidence type="ECO:0000313" key="2">
    <source>
        <dbReference type="EMBL" id="SDU91383.1"/>
    </source>
</evidence>
<accession>A0A1H2MDS2</accession>
<dbReference type="Gene3D" id="3.40.50.1820">
    <property type="entry name" value="alpha/beta hydrolase"/>
    <property type="match status" value="1"/>
</dbReference>
<dbReference type="AlphaFoldDB" id="A0A1H2MDS2"/>
<dbReference type="SUPFAM" id="SSF53474">
    <property type="entry name" value="alpha/beta-Hydrolases"/>
    <property type="match status" value="1"/>
</dbReference>
<proteinExistence type="predicted"/>
<evidence type="ECO:0000313" key="3">
    <source>
        <dbReference type="Proteomes" id="UP000198825"/>
    </source>
</evidence>
<dbReference type="GO" id="GO:0003824">
    <property type="term" value="F:catalytic activity"/>
    <property type="evidence" value="ECO:0007669"/>
    <property type="project" value="UniProtKB-ARBA"/>
</dbReference>
<sequence>MVTTLRTPDGRSLDVALDGPADGVPLLFHHGTPGSAVPVRAMQRAATARGLRLVTWSRPGYGSSTRRPGRRVVDDADDVTAVLDHLRAERCVVAGWSGGGPHALAGAVRLPDRVAGVLCIAGVAPWDAEGLDLLAGMGEQNVEEFSLAVAGEEGLRPYLEAEAGGLRDADPAGVVAGLSSLLPAVDVAALTDEYGEDMAAGMREALRTGVDGWLDDDLAFVRGWGFAPEDVAVPVSLWQGADDLMVPFAHGRWLAAHLPRVSAHLLEGEGHLSVGLGALDAMLDELVATL</sequence>
<dbReference type="PANTHER" id="PTHR43433">
    <property type="entry name" value="HYDROLASE, ALPHA/BETA FOLD FAMILY PROTEIN"/>
    <property type="match status" value="1"/>
</dbReference>